<dbReference type="Proteomes" id="UP000275579">
    <property type="component" value="Chromosome"/>
</dbReference>
<dbReference type="AlphaFoldDB" id="A0A3Q9KB26"/>
<proteinExistence type="predicted"/>
<name>A0A3Q9KB26_9ACTN</name>
<evidence type="ECO:0000313" key="2">
    <source>
        <dbReference type="Proteomes" id="UP000275579"/>
    </source>
</evidence>
<gene>
    <name evidence="1" type="ORF">DDE74_19285</name>
</gene>
<protein>
    <submittedName>
        <fullName evidence="1">Uncharacterized protein</fullName>
    </submittedName>
</protein>
<organism evidence="1 2">
    <name type="scientific">Streptomyces lydicus</name>
    <dbReference type="NCBI Taxonomy" id="47763"/>
    <lineage>
        <taxon>Bacteria</taxon>
        <taxon>Bacillati</taxon>
        <taxon>Actinomycetota</taxon>
        <taxon>Actinomycetes</taxon>
        <taxon>Kitasatosporales</taxon>
        <taxon>Streptomycetaceae</taxon>
        <taxon>Streptomyces</taxon>
    </lineage>
</organism>
<accession>A0A3Q9KB26</accession>
<dbReference type="RefSeq" id="WP_127151898.1">
    <property type="nucleotide sequence ID" value="NZ_CP029042.1"/>
</dbReference>
<dbReference type="EMBL" id="CP029042">
    <property type="protein sequence ID" value="AZS72820.1"/>
    <property type="molecule type" value="Genomic_DNA"/>
</dbReference>
<evidence type="ECO:0000313" key="1">
    <source>
        <dbReference type="EMBL" id="AZS72820.1"/>
    </source>
</evidence>
<sequence length="217" mass="23244">MSASPQSVSVTLDTPEGFHELPLHLPPDVLDVALWELAEEIWPGGTEFQRETTAVVYSELTAALTADDVLHASVAFYETEDGAASTAHFLVRAEAVDPEAPEIVAASFQEALSFDEHRSVSQVDLPCGPAVISLHATETDGEAILPALEFAHLELYIPSPVRGWLVVLALTTPCFADLPRYTGMLRQIGESLVVRPAEQADDLPGTPAAGDVRTVFG</sequence>
<reference evidence="1 2" key="1">
    <citation type="submission" date="2018-04" db="EMBL/GenBank/DDBJ databases">
        <title>Complete genome sequences of Streptomyces lydicus strain WYEC and characterization of antagonistic properties of biological control agents.</title>
        <authorList>
            <person name="Mariita R.M."/>
            <person name="Sello J.K."/>
        </authorList>
    </citation>
    <scope>NUCLEOTIDE SEQUENCE [LARGE SCALE GENOMIC DNA]</scope>
    <source>
        <strain evidence="1 2">WYEC 108</strain>
    </source>
</reference>